<feature type="domain" description="VTT" evidence="2">
    <location>
        <begin position="68"/>
        <end position="184"/>
    </location>
</feature>
<accession>A0A1S2LYX6</accession>
<evidence type="ECO:0000313" key="3">
    <source>
        <dbReference type="EMBL" id="OIJ17440.1"/>
    </source>
</evidence>
<dbReference type="EMBL" id="MLQR01000001">
    <property type="protein sequence ID" value="OIJ17440.1"/>
    <property type="molecule type" value="Genomic_DNA"/>
</dbReference>
<feature type="transmembrane region" description="Helical" evidence="1">
    <location>
        <begin position="163"/>
        <end position="185"/>
    </location>
</feature>
<organism evidence="3 4">
    <name type="scientific">Anaerobacillus alkalilacustris</name>
    <dbReference type="NCBI Taxonomy" id="393763"/>
    <lineage>
        <taxon>Bacteria</taxon>
        <taxon>Bacillati</taxon>
        <taxon>Bacillota</taxon>
        <taxon>Bacilli</taxon>
        <taxon>Bacillales</taxon>
        <taxon>Bacillaceae</taxon>
        <taxon>Anaerobacillus</taxon>
    </lineage>
</organism>
<evidence type="ECO:0000256" key="1">
    <source>
        <dbReference type="SAM" id="Phobius"/>
    </source>
</evidence>
<reference evidence="3 4" key="1">
    <citation type="submission" date="2016-10" db="EMBL/GenBank/DDBJ databases">
        <title>Draft genome sequences of four alkaliphilic bacteria belonging to the Anaerobacillus genus.</title>
        <authorList>
            <person name="Bassil N.M."/>
            <person name="Lloyd J.R."/>
        </authorList>
    </citation>
    <scope>NUCLEOTIDE SEQUENCE [LARGE SCALE GENOMIC DNA]</scope>
    <source>
        <strain evidence="3 4">DSM 18345</strain>
    </source>
</reference>
<dbReference type="PANTHER" id="PTHR46826:SF1">
    <property type="entry name" value="TVP38_TMEM64 FAMILY MEMBRANE PROTEIN YDJX"/>
    <property type="match status" value="1"/>
</dbReference>
<dbReference type="RefSeq" id="WP_071308165.1">
    <property type="nucleotide sequence ID" value="NZ_MLQR01000001.1"/>
</dbReference>
<gene>
    <name evidence="3" type="ORF">BKP37_02765</name>
</gene>
<name>A0A1S2LYX6_9BACI</name>
<feature type="transmembrane region" description="Helical" evidence="1">
    <location>
        <begin position="84"/>
        <end position="105"/>
    </location>
</feature>
<keyword evidence="1" id="KW-0472">Membrane</keyword>
<dbReference type="AlphaFoldDB" id="A0A1S2LYX6"/>
<keyword evidence="1" id="KW-0812">Transmembrane</keyword>
<dbReference type="Pfam" id="PF09335">
    <property type="entry name" value="VTT_dom"/>
    <property type="match status" value="1"/>
</dbReference>
<evidence type="ECO:0000313" key="4">
    <source>
        <dbReference type="Proteomes" id="UP000179524"/>
    </source>
</evidence>
<dbReference type="InterPro" id="IPR053240">
    <property type="entry name" value="VTT_domain"/>
</dbReference>
<dbReference type="InterPro" id="IPR032816">
    <property type="entry name" value="VTT_dom"/>
</dbReference>
<keyword evidence="1" id="KW-1133">Transmembrane helix</keyword>
<comment type="caution">
    <text evidence="3">The sequence shown here is derived from an EMBL/GenBank/DDBJ whole genome shotgun (WGS) entry which is preliminary data.</text>
</comment>
<feature type="transmembrane region" description="Helical" evidence="1">
    <location>
        <begin position="12"/>
        <end position="30"/>
    </location>
</feature>
<dbReference type="OrthoDB" id="9812980at2"/>
<dbReference type="PANTHER" id="PTHR46826">
    <property type="match status" value="1"/>
</dbReference>
<keyword evidence="4" id="KW-1185">Reference proteome</keyword>
<evidence type="ECO:0000259" key="2">
    <source>
        <dbReference type="Pfam" id="PF09335"/>
    </source>
</evidence>
<dbReference type="Proteomes" id="UP000179524">
    <property type="component" value="Unassembled WGS sequence"/>
</dbReference>
<feature type="transmembrane region" description="Helical" evidence="1">
    <location>
        <begin position="50"/>
        <end position="77"/>
    </location>
</feature>
<proteinExistence type="predicted"/>
<sequence length="233" mass="25179">MSEKKPGSAIKVILLVAAIALVFGVAWQTGVIDRLKDVEAMQNFIAGFGIWGYLIFILVFIGVAVFMLPAAVLTIVAGITFGPVLGGILSLIGATIGAAAAFLIAKYVARDMIVKKFEGNPIFDKVDKGVEKNGISFLILTRLVPVFPYNVQNYAYGLTSLNFLKYTGVSLITMAPGAFIYAYMAGQIVREGISMKLLLQFAVAGVILFLVSLIPKYIAKRKGINMDEFKQTP</sequence>
<feature type="transmembrane region" description="Helical" evidence="1">
    <location>
        <begin position="197"/>
        <end position="219"/>
    </location>
</feature>
<protein>
    <recommendedName>
        <fullName evidence="2">VTT domain-containing protein</fullName>
    </recommendedName>
</protein>